<reference evidence="1" key="1">
    <citation type="submission" date="2014-11" db="EMBL/GenBank/DDBJ databases">
        <authorList>
            <person name="Amaro Gonzalez C."/>
        </authorList>
    </citation>
    <scope>NUCLEOTIDE SEQUENCE</scope>
</reference>
<dbReference type="EMBL" id="GBXM01024930">
    <property type="protein sequence ID" value="JAH83647.1"/>
    <property type="molecule type" value="Transcribed_RNA"/>
</dbReference>
<dbReference type="AlphaFoldDB" id="A0A0E9VZV8"/>
<protein>
    <submittedName>
        <fullName evidence="1">Uncharacterized protein</fullName>
    </submittedName>
</protein>
<evidence type="ECO:0000313" key="1">
    <source>
        <dbReference type="EMBL" id="JAH83647.1"/>
    </source>
</evidence>
<dbReference type="EMBL" id="GBXM01028002">
    <property type="protein sequence ID" value="JAH80575.1"/>
    <property type="molecule type" value="Transcribed_RNA"/>
</dbReference>
<proteinExistence type="predicted"/>
<sequence>MPEKLFHLHKVEFLVTRGILYDQLCIVYFMSRHFIF</sequence>
<organism evidence="1">
    <name type="scientific">Anguilla anguilla</name>
    <name type="common">European freshwater eel</name>
    <name type="synonym">Muraena anguilla</name>
    <dbReference type="NCBI Taxonomy" id="7936"/>
    <lineage>
        <taxon>Eukaryota</taxon>
        <taxon>Metazoa</taxon>
        <taxon>Chordata</taxon>
        <taxon>Craniata</taxon>
        <taxon>Vertebrata</taxon>
        <taxon>Euteleostomi</taxon>
        <taxon>Actinopterygii</taxon>
        <taxon>Neopterygii</taxon>
        <taxon>Teleostei</taxon>
        <taxon>Anguilliformes</taxon>
        <taxon>Anguillidae</taxon>
        <taxon>Anguilla</taxon>
    </lineage>
</organism>
<accession>A0A0E9VZV8</accession>
<reference evidence="1" key="2">
    <citation type="journal article" date="2015" name="Fish Shellfish Immunol.">
        <title>Early steps in the European eel (Anguilla anguilla)-Vibrio vulnificus interaction in the gills: Role of the RtxA13 toxin.</title>
        <authorList>
            <person name="Callol A."/>
            <person name="Pajuelo D."/>
            <person name="Ebbesson L."/>
            <person name="Teles M."/>
            <person name="MacKenzie S."/>
            <person name="Amaro C."/>
        </authorList>
    </citation>
    <scope>NUCLEOTIDE SEQUENCE</scope>
</reference>
<name>A0A0E9VZV8_ANGAN</name>